<feature type="compositionally biased region" description="Low complexity" evidence="1">
    <location>
        <begin position="111"/>
        <end position="122"/>
    </location>
</feature>
<feature type="compositionally biased region" description="Basic and acidic residues" evidence="1">
    <location>
        <begin position="379"/>
        <end position="397"/>
    </location>
</feature>
<dbReference type="GeneID" id="19163646"/>
<evidence type="ECO:0000313" key="2">
    <source>
        <dbReference type="EMBL" id="EXJ78399.1"/>
    </source>
</evidence>
<protein>
    <submittedName>
        <fullName evidence="2">Uncharacterized protein</fullName>
    </submittedName>
</protein>
<dbReference type="eggNOG" id="ENOG502RMSU">
    <property type="taxonomic scope" value="Eukaryota"/>
</dbReference>
<feature type="region of interest" description="Disordered" evidence="1">
    <location>
        <begin position="151"/>
        <end position="186"/>
    </location>
</feature>
<feature type="compositionally biased region" description="Acidic residues" evidence="1">
    <location>
        <begin position="32"/>
        <end position="42"/>
    </location>
</feature>
<dbReference type="HOGENOM" id="CLU_644047_0_0_1"/>
<comment type="caution">
    <text evidence="2">The sequence shown here is derived from an EMBL/GenBank/DDBJ whole genome shotgun (WGS) entry which is preliminary data.</text>
</comment>
<gene>
    <name evidence="2" type="ORF">A1O1_08799</name>
</gene>
<name>W9Y7N5_9EURO</name>
<keyword evidence="3" id="KW-1185">Reference proteome</keyword>
<feature type="compositionally biased region" description="Low complexity" evidence="1">
    <location>
        <begin position="156"/>
        <end position="166"/>
    </location>
</feature>
<feature type="compositionally biased region" description="Basic and acidic residues" evidence="1">
    <location>
        <begin position="302"/>
        <end position="324"/>
    </location>
</feature>
<dbReference type="InterPro" id="IPR025204">
    <property type="entry name" value="CENP-L"/>
</dbReference>
<sequence>MDDSLYDTSWLLHHISRLTPSLHDLLTPSLSDQDEDQDEDDQQTQLSAHAEALRASLGQDRPRYEEEEEREKLGGLKQCTWRRLRMWSNDHSPGKRRSVVGRKRKRDDAPTTSTSTSTSTSSDYHGLIISLVYDKATYKFIIYTADLVGGEDQQAPTRPRTRTGGRPSKKDMSRRPTITTTSTTSMTSNSFGNGAVLLSKSSPSALKALTRYLADTFALTEPITPLKLPSLLIQTTLERYLTSIAVLLGRRGRATADTRCSVFESVIGTVRLTVSFAPPVAPSLKSLDVNVPSRTVGLLYRRRLDGADQNQDRDQDQARGRGDKQQQYQHQHQARGRGDQQDQNMSDRPTDLDFMATLTSWILDRTGLNIDPPPPPTDRIIDDNNKENNETSTHDDPSQAGEEDEREESEEDYQVNQAPAKKSTTTTQSQPQHPPMRISRISTGAYAISTEGRLKFAWKPVEMVDGITREGEDEGGGEDEDEDDARTQNMVRGANHELLKAVLEEAIRQAGEGG</sequence>
<feature type="compositionally biased region" description="Acidic residues" evidence="1">
    <location>
        <begin position="401"/>
        <end position="413"/>
    </location>
</feature>
<dbReference type="RefSeq" id="XP_007727847.1">
    <property type="nucleotide sequence ID" value="XM_007729657.1"/>
</dbReference>
<feature type="compositionally biased region" description="Basic residues" evidence="1">
    <location>
        <begin position="94"/>
        <end position="105"/>
    </location>
</feature>
<feature type="compositionally biased region" description="Low complexity" evidence="1">
    <location>
        <begin position="417"/>
        <end position="431"/>
    </location>
</feature>
<feature type="region of interest" description="Disordered" evidence="1">
    <location>
        <begin position="302"/>
        <end position="350"/>
    </location>
</feature>
<dbReference type="AlphaFoldDB" id="W9Y7N5"/>
<proteinExistence type="predicted"/>
<reference evidence="2 3" key="1">
    <citation type="submission" date="2013-03" db="EMBL/GenBank/DDBJ databases">
        <title>The Genome Sequence of Capronia coronata CBS 617.96.</title>
        <authorList>
            <consortium name="The Broad Institute Genomics Platform"/>
            <person name="Cuomo C."/>
            <person name="de Hoog S."/>
            <person name="Gorbushina A."/>
            <person name="Walker B."/>
            <person name="Young S.K."/>
            <person name="Zeng Q."/>
            <person name="Gargeya S."/>
            <person name="Fitzgerald M."/>
            <person name="Haas B."/>
            <person name="Abouelleil A."/>
            <person name="Allen A.W."/>
            <person name="Alvarado L."/>
            <person name="Arachchi H.M."/>
            <person name="Berlin A.M."/>
            <person name="Chapman S.B."/>
            <person name="Gainer-Dewar J."/>
            <person name="Goldberg J."/>
            <person name="Griggs A."/>
            <person name="Gujja S."/>
            <person name="Hansen M."/>
            <person name="Howarth C."/>
            <person name="Imamovic A."/>
            <person name="Ireland A."/>
            <person name="Larimer J."/>
            <person name="McCowan C."/>
            <person name="Murphy C."/>
            <person name="Pearson M."/>
            <person name="Poon T.W."/>
            <person name="Priest M."/>
            <person name="Roberts A."/>
            <person name="Saif S."/>
            <person name="Shea T."/>
            <person name="Sisk P."/>
            <person name="Sykes S."/>
            <person name="Wortman J."/>
            <person name="Nusbaum C."/>
            <person name="Birren B."/>
        </authorList>
    </citation>
    <scope>NUCLEOTIDE SEQUENCE [LARGE SCALE GENOMIC DNA]</scope>
    <source>
        <strain evidence="2 3">CBS 617.96</strain>
    </source>
</reference>
<feature type="region of interest" description="Disordered" evidence="1">
    <location>
        <begin position="26"/>
        <end position="48"/>
    </location>
</feature>
<feature type="compositionally biased region" description="Low complexity" evidence="1">
    <location>
        <begin position="177"/>
        <end position="186"/>
    </location>
</feature>
<organism evidence="2 3">
    <name type="scientific">Capronia coronata CBS 617.96</name>
    <dbReference type="NCBI Taxonomy" id="1182541"/>
    <lineage>
        <taxon>Eukaryota</taxon>
        <taxon>Fungi</taxon>
        <taxon>Dikarya</taxon>
        <taxon>Ascomycota</taxon>
        <taxon>Pezizomycotina</taxon>
        <taxon>Eurotiomycetes</taxon>
        <taxon>Chaetothyriomycetidae</taxon>
        <taxon>Chaetothyriales</taxon>
        <taxon>Herpotrichiellaceae</taxon>
        <taxon>Capronia</taxon>
    </lineage>
</organism>
<evidence type="ECO:0000313" key="3">
    <source>
        <dbReference type="Proteomes" id="UP000019484"/>
    </source>
</evidence>
<dbReference type="Pfam" id="PF13092">
    <property type="entry name" value="CENP-L"/>
    <property type="match status" value="1"/>
</dbReference>
<dbReference type="Proteomes" id="UP000019484">
    <property type="component" value="Unassembled WGS sequence"/>
</dbReference>
<feature type="region of interest" description="Disordered" evidence="1">
    <location>
        <begin position="88"/>
        <end position="122"/>
    </location>
</feature>
<feature type="compositionally biased region" description="Acidic residues" evidence="1">
    <location>
        <begin position="471"/>
        <end position="484"/>
    </location>
</feature>
<feature type="region of interest" description="Disordered" evidence="1">
    <location>
        <begin position="365"/>
        <end position="444"/>
    </location>
</feature>
<accession>W9Y7N5</accession>
<feature type="region of interest" description="Disordered" evidence="1">
    <location>
        <begin position="465"/>
        <end position="492"/>
    </location>
</feature>
<dbReference type="OrthoDB" id="8864979at2759"/>
<dbReference type="EMBL" id="AMWN01000011">
    <property type="protein sequence ID" value="EXJ78399.1"/>
    <property type="molecule type" value="Genomic_DNA"/>
</dbReference>
<evidence type="ECO:0000256" key="1">
    <source>
        <dbReference type="SAM" id="MobiDB-lite"/>
    </source>
</evidence>